<organism evidence="1 2">
    <name type="scientific">Funneliformis caledonium</name>
    <dbReference type="NCBI Taxonomy" id="1117310"/>
    <lineage>
        <taxon>Eukaryota</taxon>
        <taxon>Fungi</taxon>
        <taxon>Fungi incertae sedis</taxon>
        <taxon>Mucoromycota</taxon>
        <taxon>Glomeromycotina</taxon>
        <taxon>Glomeromycetes</taxon>
        <taxon>Glomerales</taxon>
        <taxon>Glomeraceae</taxon>
        <taxon>Funneliformis</taxon>
    </lineage>
</organism>
<dbReference type="EMBL" id="CAJVPQ010001875">
    <property type="protein sequence ID" value="CAG8573776.1"/>
    <property type="molecule type" value="Genomic_DNA"/>
</dbReference>
<sequence length="205" mass="22802">MHLQIKTVIPVIEENKVFSSPEPKIGPVNLINTFLATSIKLDKKAESNTSSAGMNKKTKNIKYIACDIAEEALKTYQTNAFLEKTDLKLSYGELASKSYDKLKEILNIAERSALKLDGKGFLKSLGTELLAQEDVLFFTLPSASKDDIKNIKVYSFQSNGFCLTISVSKYLFDNTIIMMDLQDIEISKTVEGFSKVIKAVKIVLS</sequence>
<dbReference type="Proteomes" id="UP000789570">
    <property type="component" value="Unassembled WGS sequence"/>
</dbReference>
<gene>
    <name evidence="1" type="ORF">FCALED_LOCUS7227</name>
</gene>
<evidence type="ECO:0000313" key="1">
    <source>
        <dbReference type="EMBL" id="CAG8573776.1"/>
    </source>
</evidence>
<protein>
    <submittedName>
        <fullName evidence="1">17907_t:CDS:1</fullName>
    </submittedName>
</protein>
<keyword evidence="2" id="KW-1185">Reference proteome</keyword>
<comment type="caution">
    <text evidence="1">The sequence shown here is derived from an EMBL/GenBank/DDBJ whole genome shotgun (WGS) entry which is preliminary data.</text>
</comment>
<accession>A0A9N9BRI6</accession>
<proteinExistence type="predicted"/>
<name>A0A9N9BRI6_9GLOM</name>
<dbReference type="OrthoDB" id="2428595at2759"/>
<dbReference type="AlphaFoldDB" id="A0A9N9BRI6"/>
<evidence type="ECO:0000313" key="2">
    <source>
        <dbReference type="Proteomes" id="UP000789570"/>
    </source>
</evidence>
<reference evidence="1" key="1">
    <citation type="submission" date="2021-06" db="EMBL/GenBank/DDBJ databases">
        <authorList>
            <person name="Kallberg Y."/>
            <person name="Tangrot J."/>
            <person name="Rosling A."/>
        </authorList>
    </citation>
    <scope>NUCLEOTIDE SEQUENCE</scope>
    <source>
        <strain evidence="1">UK204</strain>
    </source>
</reference>